<dbReference type="OrthoDB" id="206371at2759"/>
<feature type="domain" description="MYND-type" evidence="5">
    <location>
        <begin position="962"/>
        <end position="1000"/>
    </location>
</feature>
<keyword evidence="3" id="KW-0862">Zinc</keyword>
<sequence length="1004" mass="114494">MTTHDDQTAFKAECGYQFNQYLKQVFPDGLPRLTSTDESSNKKRNLDIWAGRRLKFLPSHTSAWQFGTVQALEEVFSDKDDSVSSSLFITVKLEDKEADSALVDGDLVQIQGSENPDVEGIVTCIQRKHKHRYQVEISRDKAATIGKKFLRQVVEINREICRLDIDSGGALRGKPNVDLASLISFEWLEPAKPKMESILPTIKDWTPDNGIIDMDGLEAKRADNLQLLSSLASRVGMYSDLSMDRQIFDIPTNPPLLQYLDSLSSRVLKESEDLNRLCNTLMELPLLLWNCLAFLPVLGKLSEGALKVMIYVVQHRRRNGCFQKMWIWIWEHYGPSNDQFSSAHIAAESFSEEFFDIEYTCWLASLYNSIARYHERLGHTEGQLVWTERAMKLDENNTRTDLAALHTIADVAELNLKVGNFVQTIQLLTTGNDFSIFHFAVPTNRQGALDLMMNKGQCAKALQHEISFWVGTSHYVPVKNGEARIRNFQKLLRTTHDDCGFAEESSANLHSMWTGLGGKMRGIVPDIFTVSHVSPHREPVVFWKEDAQAFHFAEAGTFASLTRDAPLHPLAKHGEISQFKNPKIELAYSRIYHGDFDLEWTVASDNTFVACLLGRQHKCGDVDTIQFRGRLMFLKFYPIHKSAETGNTINRSALLVDASMFNQHFAARTTEEQRYALVYRVLHLFLRFEGNRLKFKLVDGIAERLDIQYRKKKWWKEVLDLSIVTADLACLLGENGRKQQFKWAQKVGEALEATGAFLPAAKLYRELAETFFSGATRAPWLHSNCGLAYKRGGDFANAEMQYITALHCIERGDDWKLQEGRTFNTFENLIIMYDQLHEKYNDHAAGRLLSILCALLFQAGFASHGNCFLRLYAAKCQPTKRFLKREFRTHKSSKRALTEAFDHADVQIFRSHLMGIGLEDVCTVESARVVKPSKESRKVDRRIARGELDLPNKPLFLTTCANKSCMKRGMQFKLCSRCQAVSYCSKECQREAWKVHRKSCSINK</sequence>
<dbReference type="Pfam" id="PF01753">
    <property type="entry name" value="zf-MYND"/>
    <property type="match status" value="1"/>
</dbReference>
<proteinExistence type="predicted"/>
<evidence type="ECO:0000256" key="2">
    <source>
        <dbReference type="ARBA" id="ARBA00022771"/>
    </source>
</evidence>
<organism evidence="6 7">
    <name type="scientific">Seminavis robusta</name>
    <dbReference type="NCBI Taxonomy" id="568900"/>
    <lineage>
        <taxon>Eukaryota</taxon>
        <taxon>Sar</taxon>
        <taxon>Stramenopiles</taxon>
        <taxon>Ochrophyta</taxon>
        <taxon>Bacillariophyta</taxon>
        <taxon>Bacillariophyceae</taxon>
        <taxon>Bacillariophycidae</taxon>
        <taxon>Naviculales</taxon>
        <taxon>Naviculaceae</taxon>
        <taxon>Seminavis</taxon>
    </lineage>
</organism>
<accession>A0A9N8EV99</accession>
<dbReference type="AlphaFoldDB" id="A0A9N8EV99"/>
<protein>
    <recommendedName>
        <fullName evidence="5">MYND-type domain-containing protein</fullName>
    </recommendedName>
</protein>
<evidence type="ECO:0000313" key="7">
    <source>
        <dbReference type="Proteomes" id="UP001153069"/>
    </source>
</evidence>
<evidence type="ECO:0000313" key="6">
    <source>
        <dbReference type="EMBL" id="CAB9525380.1"/>
    </source>
</evidence>
<dbReference type="GO" id="GO:0008270">
    <property type="term" value="F:zinc ion binding"/>
    <property type="evidence" value="ECO:0007669"/>
    <property type="project" value="UniProtKB-KW"/>
</dbReference>
<name>A0A9N8EV99_9STRA</name>
<keyword evidence="7" id="KW-1185">Reference proteome</keyword>
<evidence type="ECO:0000259" key="5">
    <source>
        <dbReference type="PROSITE" id="PS50865"/>
    </source>
</evidence>
<gene>
    <name evidence="6" type="ORF">SEMRO_1668_G289900.1</name>
</gene>
<evidence type="ECO:0000256" key="1">
    <source>
        <dbReference type="ARBA" id="ARBA00022723"/>
    </source>
</evidence>
<dbReference type="EMBL" id="CAICTM010001666">
    <property type="protein sequence ID" value="CAB9525380.1"/>
    <property type="molecule type" value="Genomic_DNA"/>
</dbReference>
<dbReference type="SUPFAM" id="SSF144232">
    <property type="entry name" value="HIT/MYND zinc finger-like"/>
    <property type="match status" value="1"/>
</dbReference>
<evidence type="ECO:0000256" key="3">
    <source>
        <dbReference type="ARBA" id="ARBA00022833"/>
    </source>
</evidence>
<dbReference type="Proteomes" id="UP001153069">
    <property type="component" value="Unassembled WGS sequence"/>
</dbReference>
<keyword evidence="1" id="KW-0479">Metal-binding</keyword>
<dbReference type="InterPro" id="IPR002893">
    <property type="entry name" value="Znf_MYND"/>
</dbReference>
<dbReference type="PROSITE" id="PS50865">
    <property type="entry name" value="ZF_MYND_2"/>
    <property type="match status" value="1"/>
</dbReference>
<evidence type="ECO:0000256" key="4">
    <source>
        <dbReference type="PROSITE-ProRule" id="PRU00134"/>
    </source>
</evidence>
<comment type="caution">
    <text evidence="6">The sequence shown here is derived from an EMBL/GenBank/DDBJ whole genome shotgun (WGS) entry which is preliminary data.</text>
</comment>
<keyword evidence="2 4" id="KW-0863">Zinc-finger</keyword>
<dbReference type="Gene3D" id="6.10.140.2220">
    <property type="match status" value="1"/>
</dbReference>
<reference evidence="6" key="1">
    <citation type="submission" date="2020-06" db="EMBL/GenBank/DDBJ databases">
        <authorList>
            <consortium name="Plant Systems Biology data submission"/>
        </authorList>
    </citation>
    <scope>NUCLEOTIDE SEQUENCE</scope>
    <source>
        <strain evidence="6">D6</strain>
    </source>
</reference>